<dbReference type="EMBL" id="JAVDXT010000001">
    <property type="protein sequence ID" value="MDR7375432.1"/>
    <property type="molecule type" value="Genomic_DNA"/>
</dbReference>
<dbReference type="Gene3D" id="1.10.10.10">
    <property type="entry name" value="Winged helix-like DNA-binding domain superfamily/Winged helix DNA-binding domain"/>
    <property type="match status" value="1"/>
</dbReference>
<gene>
    <name evidence="6" type="ORF">J2X19_000090</name>
</gene>
<proteinExistence type="inferred from homology"/>
<evidence type="ECO:0000313" key="7">
    <source>
        <dbReference type="Proteomes" id="UP001180487"/>
    </source>
</evidence>
<comment type="caution">
    <text evidence="6">The sequence shown here is derived from an EMBL/GenBank/DDBJ whole genome shotgun (WGS) entry which is preliminary data.</text>
</comment>
<dbReference type="CDD" id="cd08414">
    <property type="entry name" value="PBP2_LTTR_aromatics_like"/>
    <property type="match status" value="1"/>
</dbReference>
<evidence type="ECO:0000256" key="3">
    <source>
        <dbReference type="ARBA" id="ARBA00023125"/>
    </source>
</evidence>
<dbReference type="PROSITE" id="PS50931">
    <property type="entry name" value="HTH_LYSR"/>
    <property type="match status" value="1"/>
</dbReference>
<protein>
    <submittedName>
        <fullName evidence="6">DNA-binding transcriptional LysR family regulator</fullName>
    </submittedName>
</protein>
<dbReference type="PANTHER" id="PTHR30346">
    <property type="entry name" value="TRANSCRIPTIONAL DUAL REGULATOR HCAR-RELATED"/>
    <property type="match status" value="1"/>
</dbReference>
<dbReference type="Proteomes" id="UP001180487">
    <property type="component" value="Unassembled WGS sequence"/>
</dbReference>
<dbReference type="InterPro" id="IPR036388">
    <property type="entry name" value="WH-like_DNA-bd_sf"/>
</dbReference>
<evidence type="ECO:0000256" key="2">
    <source>
        <dbReference type="ARBA" id="ARBA00023015"/>
    </source>
</evidence>
<dbReference type="GO" id="GO:0003677">
    <property type="term" value="F:DNA binding"/>
    <property type="evidence" value="ECO:0007669"/>
    <property type="project" value="UniProtKB-KW"/>
</dbReference>
<keyword evidence="2" id="KW-0805">Transcription regulation</keyword>
<dbReference type="PANTHER" id="PTHR30346:SF0">
    <property type="entry name" value="HCA OPERON TRANSCRIPTIONAL ACTIVATOR HCAR"/>
    <property type="match status" value="1"/>
</dbReference>
<organism evidence="6 7">
    <name type="scientific">Rhodoferax ferrireducens</name>
    <dbReference type="NCBI Taxonomy" id="192843"/>
    <lineage>
        <taxon>Bacteria</taxon>
        <taxon>Pseudomonadati</taxon>
        <taxon>Pseudomonadota</taxon>
        <taxon>Betaproteobacteria</taxon>
        <taxon>Burkholderiales</taxon>
        <taxon>Comamonadaceae</taxon>
        <taxon>Rhodoferax</taxon>
    </lineage>
</organism>
<name>A0ABU2C287_9BURK</name>
<feature type="domain" description="HTH lysR-type" evidence="5">
    <location>
        <begin position="5"/>
        <end position="62"/>
    </location>
</feature>
<dbReference type="SUPFAM" id="SSF46785">
    <property type="entry name" value="Winged helix' DNA-binding domain"/>
    <property type="match status" value="1"/>
</dbReference>
<dbReference type="PRINTS" id="PR00039">
    <property type="entry name" value="HTHLYSR"/>
</dbReference>
<comment type="similarity">
    <text evidence="1">Belongs to the LysR transcriptional regulatory family.</text>
</comment>
<keyword evidence="3 6" id="KW-0238">DNA-binding</keyword>
<sequence length="305" mass="34077">MNGTIDLRQFRYFVAVSEELNFGRAAERLYISQPPLSRQIRQLEEQLGVELFVRTKVGVTLTNAGAAFLPEVRRTLAQAGKAVAAAQAARPAESGQFVLGYTTVFDRSAIPDVSEPLQKCFPNWRIVTKGKHSISLVRDIKNGTMDVAFIGLHTEARGLKVETLLEEPLMVALPANHALARKRRIGFDELREESVFRFERRLNPGFYDYCQAFFEGIDFKPRTVPEPDDHHILLGLIAEGQGIGLISASLQNVKRQGVVFRPLKEETRKLTSGIAMAYSESNPSAVLAQFLELARSQARQPGRIR</sequence>
<accession>A0ABU2C287</accession>
<evidence type="ECO:0000259" key="5">
    <source>
        <dbReference type="PROSITE" id="PS50931"/>
    </source>
</evidence>
<dbReference type="Pfam" id="PF03466">
    <property type="entry name" value="LysR_substrate"/>
    <property type="match status" value="1"/>
</dbReference>
<keyword evidence="4" id="KW-0804">Transcription</keyword>
<dbReference type="Gene3D" id="3.40.190.10">
    <property type="entry name" value="Periplasmic binding protein-like II"/>
    <property type="match status" value="2"/>
</dbReference>
<keyword evidence="7" id="KW-1185">Reference proteome</keyword>
<dbReference type="Pfam" id="PF00126">
    <property type="entry name" value="HTH_1"/>
    <property type="match status" value="1"/>
</dbReference>
<evidence type="ECO:0000256" key="4">
    <source>
        <dbReference type="ARBA" id="ARBA00023163"/>
    </source>
</evidence>
<dbReference type="RefSeq" id="WP_310369655.1">
    <property type="nucleotide sequence ID" value="NZ_JAVDXT010000001.1"/>
</dbReference>
<evidence type="ECO:0000313" key="6">
    <source>
        <dbReference type="EMBL" id="MDR7375432.1"/>
    </source>
</evidence>
<dbReference type="InterPro" id="IPR005119">
    <property type="entry name" value="LysR_subst-bd"/>
</dbReference>
<dbReference type="InterPro" id="IPR000847">
    <property type="entry name" value="LysR_HTH_N"/>
</dbReference>
<dbReference type="SUPFAM" id="SSF53850">
    <property type="entry name" value="Periplasmic binding protein-like II"/>
    <property type="match status" value="1"/>
</dbReference>
<reference evidence="6 7" key="1">
    <citation type="submission" date="2023-07" db="EMBL/GenBank/DDBJ databases">
        <title>Sorghum-associated microbial communities from plants grown in Nebraska, USA.</title>
        <authorList>
            <person name="Schachtman D."/>
        </authorList>
    </citation>
    <scope>NUCLEOTIDE SEQUENCE [LARGE SCALE GENOMIC DNA]</scope>
    <source>
        <strain evidence="6 7">BE313</strain>
    </source>
</reference>
<evidence type="ECO:0000256" key="1">
    <source>
        <dbReference type="ARBA" id="ARBA00009437"/>
    </source>
</evidence>
<dbReference type="InterPro" id="IPR036390">
    <property type="entry name" value="WH_DNA-bd_sf"/>
</dbReference>